<dbReference type="RefSeq" id="WP_064564321.1">
    <property type="nucleotide sequence ID" value="NZ_CP014007.2"/>
</dbReference>
<reference evidence="7 9" key="1">
    <citation type="submission" date="2016-10" db="EMBL/GenBank/DDBJ databases">
        <authorList>
            <person name="Varghese N."/>
            <person name="Submissions S."/>
        </authorList>
    </citation>
    <scope>NUCLEOTIDE SEQUENCE [LARGE SCALE GENOMIC DNA]</scope>
    <source>
        <strain evidence="7 9">CGMCC 1.7012</strain>
    </source>
</reference>
<organism evidence="7 9">
    <name type="scientific">Kosakonia oryzae</name>
    <dbReference type="NCBI Taxonomy" id="497725"/>
    <lineage>
        <taxon>Bacteria</taxon>
        <taxon>Pseudomonadati</taxon>
        <taxon>Pseudomonadota</taxon>
        <taxon>Gammaproteobacteria</taxon>
        <taxon>Enterobacterales</taxon>
        <taxon>Enterobacteriaceae</taxon>
        <taxon>Kosakonia</taxon>
    </lineage>
</organism>
<dbReference type="InterPro" id="IPR008622">
    <property type="entry name" value="FliT"/>
</dbReference>
<dbReference type="Pfam" id="PF05400">
    <property type="entry name" value="FliT"/>
    <property type="match status" value="1"/>
</dbReference>
<evidence type="ECO:0000313" key="7">
    <source>
        <dbReference type="EMBL" id="SFC75479.1"/>
    </source>
</evidence>
<dbReference type="Proteomes" id="UP000182314">
    <property type="component" value="Unassembled WGS sequence"/>
</dbReference>
<evidence type="ECO:0000313" key="6">
    <source>
        <dbReference type="EMBL" id="ANI81726.1"/>
    </source>
</evidence>
<dbReference type="GO" id="GO:0044781">
    <property type="term" value="P:bacterial-type flagellum organization"/>
    <property type="evidence" value="ECO:0007669"/>
    <property type="project" value="UniProtKB-KW"/>
</dbReference>
<accession>A0AA94KQP7</accession>
<protein>
    <recommendedName>
        <fullName evidence="5">Flagellar protein FliT</fullName>
    </recommendedName>
</protein>
<dbReference type="KEGG" id="kor:AWR26_05985"/>
<reference evidence="6 8" key="2">
    <citation type="submission" date="2021-03" db="EMBL/GenBank/DDBJ databases">
        <authorList>
            <person name="Li Y."/>
            <person name="Li S."/>
            <person name="Chen M."/>
            <person name="Peng G."/>
            <person name="Tan Z."/>
            <person name="An Q."/>
        </authorList>
    </citation>
    <scope>NUCLEOTIDE SEQUENCE [LARGE SCALE GENOMIC DNA]</scope>
    <source>
        <strain evidence="6 8">Ola 51</strain>
    </source>
</reference>
<dbReference type="EMBL" id="FOKO01000004">
    <property type="protein sequence ID" value="SFC75479.1"/>
    <property type="molecule type" value="Genomic_DNA"/>
</dbReference>
<keyword evidence="2" id="KW-0963">Cytoplasm</keyword>
<evidence type="ECO:0000313" key="8">
    <source>
        <dbReference type="Proteomes" id="UP000078227"/>
    </source>
</evidence>
<comment type="subcellular location">
    <subcellularLocation>
        <location evidence="1">Cytoplasm</location>
        <location evidence="1">Cytosol</location>
    </subcellularLocation>
</comment>
<keyword evidence="3" id="KW-1005">Bacterial flagellum biogenesis</keyword>
<dbReference type="Gene3D" id="1.20.58.380">
    <property type="entry name" value="Flagellar protein flit"/>
    <property type="match status" value="1"/>
</dbReference>
<evidence type="ECO:0000256" key="3">
    <source>
        <dbReference type="ARBA" id="ARBA00022795"/>
    </source>
</evidence>
<name>A0AA94KQP7_9ENTR</name>
<dbReference type="AlphaFoldDB" id="A0AA94KQP7"/>
<keyword evidence="7" id="KW-0282">Flagellum</keyword>
<evidence type="ECO:0000256" key="1">
    <source>
        <dbReference type="ARBA" id="ARBA00004514"/>
    </source>
</evidence>
<keyword evidence="4" id="KW-0143">Chaperone</keyword>
<keyword evidence="7" id="KW-0969">Cilium</keyword>
<sequence length="112" mass="12813">MGEVLPKIIAELYEMNLTLLDMAAKEEWDLLVEIAAGYMLKKQDIMEVSADELSAAERENLKMVLKQMVENEGEITRKLQARLHVLKQNLSSIHRGNTLSKLYSRQQTSSIH</sequence>
<evidence type="ECO:0000313" key="9">
    <source>
        <dbReference type="Proteomes" id="UP000182314"/>
    </source>
</evidence>
<dbReference type="Proteomes" id="UP000078227">
    <property type="component" value="Chromosome"/>
</dbReference>
<dbReference type="EMBL" id="CP014007">
    <property type="protein sequence ID" value="ANI81726.1"/>
    <property type="molecule type" value="Genomic_DNA"/>
</dbReference>
<keyword evidence="8" id="KW-1185">Reference proteome</keyword>
<evidence type="ECO:0000256" key="4">
    <source>
        <dbReference type="ARBA" id="ARBA00023186"/>
    </source>
</evidence>
<proteinExistence type="predicted"/>
<keyword evidence="7" id="KW-0966">Cell projection</keyword>
<gene>
    <name evidence="6" type="ORF">AWR26_05985</name>
    <name evidence="7" type="ORF">SAMN05216286_3107</name>
</gene>
<evidence type="ECO:0000256" key="2">
    <source>
        <dbReference type="ARBA" id="ARBA00022490"/>
    </source>
</evidence>
<evidence type="ECO:0000256" key="5">
    <source>
        <dbReference type="ARBA" id="ARBA00093797"/>
    </source>
</evidence>